<dbReference type="EMBL" id="CP000155">
    <property type="protein sequence ID" value="ABC31394.1"/>
    <property type="molecule type" value="Genomic_DNA"/>
</dbReference>
<gene>
    <name evidence="1" type="ordered locus">HCH_04696</name>
</gene>
<dbReference type="HOGENOM" id="CLU_3153462_0_0_6"/>
<evidence type="ECO:0000313" key="2">
    <source>
        <dbReference type="Proteomes" id="UP000000238"/>
    </source>
</evidence>
<organism evidence="1 2">
    <name type="scientific">Hahella chejuensis (strain KCTC 2396)</name>
    <dbReference type="NCBI Taxonomy" id="349521"/>
    <lineage>
        <taxon>Bacteria</taxon>
        <taxon>Pseudomonadati</taxon>
        <taxon>Pseudomonadota</taxon>
        <taxon>Gammaproteobacteria</taxon>
        <taxon>Oceanospirillales</taxon>
        <taxon>Hahellaceae</taxon>
        <taxon>Hahella</taxon>
    </lineage>
</organism>
<name>Q2SD80_HAHCH</name>
<accession>Q2SD80</accession>
<reference evidence="1 2" key="1">
    <citation type="journal article" date="2005" name="Nucleic Acids Res.">
        <title>Genomic blueprint of Hahella chejuensis, a marine microbe producing an algicidal agent.</title>
        <authorList>
            <person name="Jeong H."/>
            <person name="Yim J.H."/>
            <person name="Lee C."/>
            <person name="Choi S.-H."/>
            <person name="Park Y.K."/>
            <person name="Yoon S.H."/>
            <person name="Hur C.-G."/>
            <person name="Kang H.-Y."/>
            <person name="Kim D."/>
            <person name="Lee H.H."/>
            <person name="Park K.H."/>
            <person name="Park S.-H."/>
            <person name="Park H.-S."/>
            <person name="Lee H.K."/>
            <person name="Oh T.K."/>
            <person name="Kim J.F."/>
        </authorList>
    </citation>
    <scope>NUCLEOTIDE SEQUENCE [LARGE SCALE GENOMIC DNA]</scope>
    <source>
        <strain evidence="1 2">KCTC 2396</strain>
    </source>
</reference>
<dbReference type="KEGG" id="hch:HCH_04696"/>
<keyword evidence="2" id="KW-1185">Reference proteome</keyword>
<dbReference type="Proteomes" id="UP000000238">
    <property type="component" value="Chromosome"/>
</dbReference>
<proteinExistence type="predicted"/>
<dbReference type="AlphaFoldDB" id="Q2SD80"/>
<sequence length="48" mass="5318">MTEGSVFADKSGTSRFLFDRSANESRAKPRLYTFTREPAVLLTASFGT</sequence>
<protein>
    <submittedName>
        <fullName evidence="1">Uncharacterized protein</fullName>
    </submittedName>
</protein>
<dbReference type="STRING" id="349521.HCH_04696"/>
<evidence type="ECO:0000313" key="1">
    <source>
        <dbReference type="EMBL" id="ABC31394.1"/>
    </source>
</evidence>